<evidence type="ECO:0000313" key="2">
    <source>
        <dbReference type="Proteomes" id="UP000827872"/>
    </source>
</evidence>
<evidence type="ECO:0000313" key="1">
    <source>
        <dbReference type="EMBL" id="KAH7989473.1"/>
    </source>
</evidence>
<accession>A0ACB8EB82</accession>
<proteinExistence type="predicted"/>
<reference evidence="1" key="1">
    <citation type="submission" date="2021-08" db="EMBL/GenBank/DDBJ databases">
        <title>The first chromosome-level gecko genome reveals the dynamic sex chromosomes of Neotropical dwarf geckos (Sphaerodactylidae: Sphaerodactylus).</title>
        <authorList>
            <person name="Pinto B.J."/>
            <person name="Keating S.E."/>
            <person name="Gamble T."/>
        </authorList>
    </citation>
    <scope>NUCLEOTIDE SEQUENCE</scope>
    <source>
        <strain evidence="1">TG3544</strain>
    </source>
</reference>
<keyword evidence="2" id="KW-1185">Reference proteome</keyword>
<name>A0ACB8EB82_9SAUR</name>
<dbReference type="Proteomes" id="UP000827872">
    <property type="component" value="Linkage Group LG14"/>
</dbReference>
<sequence>MPSYPPFRIKEKDHLSQLSPGLPLVTGDPAELVTRGKPECELVVTVCLCTRAPQRKAVMGSGMSQIVEGLYLGNIRDSEDKENLEKHGITHILSVHNNAKPGLEG</sequence>
<protein>
    <submittedName>
        <fullName evidence="1">Uncharacterized protein</fullName>
    </submittedName>
</protein>
<dbReference type="EMBL" id="CM037627">
    <property type="protein sequence ID" value="KAH7989473.1"/>
    <property type="molecule type" value="Genomic_DNA"/>
</dbReference>
<gene>
    <name evidence="1" type="ORF">K3G42_010292</name>
</gene>
<organism evidence="1 2">
    <name type="scientific">Sphaerodactylus townsendi</name>
    <dbReference type="NCBI Taxonomy" id="933632"/>
    <lineage>
        <taxon>Eukaryota</taxon>
        <taxon>Metazoa</taxon>
        <taxon>Chordata</taxon>
        <taxon>Craniata</taxon>
        <taxon>Vertebrata</taxon>
        <taxon>Euteleostomi</taxon>
        <taxon>Lepidosauria</taxon>
        <taxon>Squamata</taxon>
        <taxon>Bifurcata</taxon>
        <taxon>Gekkota</taxon>
        <taxon>Sphaerodactylidae</taxon>
        <taxon>Sphaerodactylus</taxon>
    </lineage>
</organism>
<comment type="caution">
    <text evidence="1">The sequence shown here is derived from an EMBL/GenBank/DDBJ whole genome shotgun (WGS) entry which is preliminary data.</text>
</comment>